<dbReference type="EMBL" id="JAKCXM010000037">
    <property type="protein sequence ID" value="KAJ0406046.1"/>
    <property type="molecule type" value="Genomic_DNA"/>
</dbReference>
<keyword evidence="4" id="KW-0418">Kinase</keyword>
<keyword evidence="5" id="KW-0067">ATP-binding</keyword>
<accession>A0AAD5QBC4</accession>
<reference evidence="7" key="1">
    <citation type="submission" date="2021-12" db="EMBL/GenBank/DDBJ databases">
        <title>Prjna785345.</title>
        <authorList>
            <person name="Rujirawat T."/>
            <person name="Krajaejun T."/>
        </authorList>
    </citation>
    <scope>NUCLEOTIDE SEQUENCE</scope>
    <source>
        <strain evidence="7">Pi057C3</strain>
    </source>
</reference>
<organism evidence="7 8">
    <name type="scientific">Pythium insidiosum</name>
    <name type="common">Pythiosis disease agent</name>
    <dbReference type="NCBI Taxonomy" id="114742"/>
    <lineage>
        <taxon>Eukaryota</taxon>
        <taxon>Sar</taxon>
        <taxon>Stramenopiles</taxon>
        <taxon>Oomycota</taxon>
        <taxon>Peronosporomycetes</taxon>
        <taxon>Pythiales</taxon>
        <taxon>Pythiaceae</taxon>
        <taxon>Pythium</taxon>
    </lineage>
</organism>
<keyword evidence="2" id="KW-0808">Transferase</keyword>
<protein>
    <recommendedName>
        <fullName evidence="6">PI3K/PI4K catalytic domain-containing protein</fullName>
    </recommendedName>
</protein>
<evidence type="ECO:0000256" key="5">
    <source>
        <dbReference type="ARBA" id="ARBA00022840"/>
    </source>
</evidence>
<dbReference type="PANTHER" id="PTHR45800:SF11">
    <property type="entry name" value="PHOSPHATIDYLINOSITOL 3-KINASE-RELATED PROTEIN KINASE"/>
    <property type="match status" value="1"/>
</dbReference>
<dbReference type="GO" id="GO:0016301">
    <property type="term" value="F:kinase activity"/>
    <property type="evidence" value="ECO:0007669"/>
    <property type="project" value="UniProtKB-KW"/>
</dbReference>
<evidence type="ECO:0000313" key="8">
    <source>
        <dbReference type="Proteomes" id="UP001209570"/>
    </source>
</evidence>
<gene>
    <name evidence="7" type="ORF">P43SY_010102</name>
</gene>
<dbReference type="PANTHER" id="PTHR45800">
    <property type="entry name" value="PHOSPHATIDYLINOSITOL 4-KINASE GAMMA"/>
    <property type="match status" value="1"/>
</dbReference>
<evidence type="ECO:0000256" key="3">
    <source>
        <dbReference type="ARBA" id="ARBA00022741"/>
    </source>
</evidence>
<dbReference type="GO" id="GO:0005524">
    <property type="term" value="F:ATP binding"/>
    <property type="evidence" value="ECO:0007669"/>
    <property type="project" value="UniProtKB-KW"/>
</dbReference>
<name>A0AAD5QBC4_PYTIN</name>
<proteinExistence type="inferred from homology"/>
<evidence type="ECO:0000313" key="7">
    <source>
        <dbReference type="EMBL" id="KAJ0406046.1"/>
    </source>
</evidence>
<evidence type="ECO:0000256" key="4">
    <source>
        <dbReference type="ARBA" id="ARBA00022777"/>
    </source>
</evidence>
<keyword evidence="3" id="KW-0547">Nucleotide-binding</keyword>
<dbReference type="InterPro" id="IPR044571">
    <property type="entry name" value="P4KG1-8"/>
</dbReference>
<feature type="domain" description="PI3K/PI4K catalytic" evidence="6">
    <location>
        <begin position="199"/>
        <end position="502"/>
    </location>
</feature>
<evidence type="ECO:0000256" key="2">
    <source>
        <dbReference type="ARBA" id="ARBA00022679"/>
    </source>
</evidence>
<evidence type="ECO:0000256" key="1">
    <source>
        <dbReference type="ARBA" id="ARBA00008941"/>
    </source>
</evidence>
<comment type="caution">
    <text evidence="7">The sequence shown here is derived from an EMBL/GenBank/DDBJ whole genome shotgun (WGS) entry which is preliminary data.</text>
</comment>
<dbReference type="Pfam" id="PF00454">
    <property type="entry name" value="PI3_PI4_kinase"/>
    <property type="match status" value="1"/>
</dbReference>
<sequence length="521" mass="56580">MGLADWWVARAGAKHGGDNNSNNGAATVATATDKATASSRWSIFGLDGLRRAKSEPRQKLKLRLKADAPAPAVVVPSPRIAPLSTDLSTANSTSDPVPSSPPRLGSLVACERISASVLQAKELIIQQCAVAVSLYPTLVQLAVPRRAVSTTVVLAEEPHLPLDSTSPVAQPAQCDHQWPSSRALRLLESDIESLLSKGALELRLTSDGCGGVYFLYDKHSSSRRPVGVFKPRDEEYMAPLNPRGYVKEHAVVGVTEHPVHKGFRVGNGALRERAVYLLDEAYNNFSGVPVTTLMSLPVPAVGNKSAAVVKEGSVQLFAESESSAEDMGTLKFNVQEVHKIGILDVRLFNLDRHAGNVLLQSAPGQTTFAMTPIDHGFCLPSYKRLEFPTFDWLQWPQAQYPFTSEELDHIASLDADRDAALLRSLGFEEECIGADAGFSLYEIGQTMQPRDDDYDLSQPSTLEAMIATARTTVLHRLQRGDDDDGEDPAFLDALVAEVSALMTQMFSDQPKKKVRSISCFS</sequence>
<keyword evidence="8" id="KW-1185">Reference proteome</keyword>
<dbReference type="Proteomes" id="UP001209570">
    <property type="component" value="Unassembled WGS sequence"/>
</dbReference>
<dbReference type="AlphaFoldDB" id="A0AAD5QBC4"/>
<dbReference type="InterPro" id="IPR000403">
    <property type="entry name" value="PI3/4_kinase_cat_dom"/>
</dbReference>
<evidence type="ECO:0000259" key="6">
    <source>
        <dbReference type="PROSITE" id="PS50290"/>
    </source>
</evidence>
<dbReference type="PROSITE" id="PS50290">
    <property type="entry name" value="PI3_4_KINASE_3"/>
    <property type="match status" value="1"/>
</dbReference>
<comment type="similarity">
    <text evidence="1">Belongs to the PI3/PI4-kinase family. Type II PI4K subfamily.</text>
</comment>